<reference evidence="3" key="1">
    <citation type="submission" date="2018-01" db="EMBL/GenBank/DDBJ databases">
        <title>An insight into the sialome of Amazonian anophelines.</title>
        <authorList>
            <person name="Ribeiro J.M."/>
            <person name="Scarpassa V."/>
            <person name="Calvo E."/>
        </authorList>
    </citation>
    <scope>NUCLEOTIDE SEQUENCE</scope>
    <source>
        <tissue evidence="3">Salivary glands</tissue>
    </source>
</reference>
<protein>
    <submittedName>
        <fullName evidence="3">Putative secreted peptide</fullName>
    </submittedName>
</protein>
<feature type="chain" id="PRO_5014707937" evidence="2">
    <location>
        <begin position="28"/>
        <end position="246"/>
    </location>
</feature>
<sequence>MAHGIRSRIALILLVFFAISSLPGGTGNGLTRRNTDMRNKKAQRKKEGMHREQCTAVNAPPLCCSCERPDPSNQLTVRLLVLVEEIGDAELITGKFEQLLTLHRVLPVTMGARFPAVAQVASAPRFQLRRDGRIDDGTGALLGALEQERPDPGNVVGARVLEQIRIDDARVQRVRQHRQPILLEHQIQMLREQYLGQLALVVRVGRIVVFELVDVVVIDFTDFVHTRGNVHDACLTVRRTGGLQLW</sequence>
<organism evidence="3">
    <name type="scientific">Anopheles braziliensis</name>
    <dbReference type="NCBI Taxonomy" id="58242"/>
    <lineage>
        <taxon>Eukaryota</taxon>
        <taxon>Metazoa</taxon>
        <taxon>Ecdysozoa</taxon>
        <taxon>Arthropoda</taxon>
        <taxon>Hexapoda</taxon>
        <taxon>Insecta</taxon>
        <taxon>Pterygota</taxon>
        <taxon>Neoptera</taxon>
        <taxon>Endopterygota</taxon>
        <taxon>Diptera</taxon>
        <taxon>Nematocera</taxon>
        <taxon>Culicoidea</taxon>
        <taxon>Culicidae</taxon>
        <taxon>Anophelinae</taxon>
        <taxon>Anopheles</taxon>
    </lineage>
</organism>
<evidence type="ECO:0000256" key="2">
    <source>
        <dbReference type="SAM" id="SignalP"/>
    </source>
</evidence>
<evidence type="ECO:0000256" key="1">
    <source>
        <dbReference type="SAM" id="MobiDB-lite"/>
    </source>
</evidence>
<keyword evidence="2" id="KW-0732">Signal</keyword>
<dbReference type="EMBL" id="GGFM01008974">
    <property type="protein sequence ID" value="MBW29725.1"/>
    <property type="molecule type" value="Transcribed_RNA"/>
</dbReference>
<evidence type="ECO:0000313" key="3">
    <source>
        <dbReference type="EMBL" id="MBW29725.1"/>
    </source>
</evidence>
<dbReference type="AlphaFoldDB" id="A0A2M3ZMJ2"/>
<name>A0A2M3ZMJ2_9DIPT</name>
<feature type="region of interest" description="Disordered" evidence="1">
    <location>
        <begin position="28"/>
        <end position="52"/>
    </location>
</feature>
<feature type="compositionally biased region" description="Basic and acidic residues" evidence="1">
    <location>
        <begin position="33"/>
        <end position="52"/>
    </location>
</feature>
<feature type="signal peptide" evidence="2">
    <location>
        <begin position="1"/>
        <end position="27"/>
    </location>
</feature>
<accession>A0A2M3ZMJ2</accession>
<proteinExistence type="predicted"/>